<keyword evidence="2" id="KW-0472">Membrane</keyword>
<dbReference type="InterPro" id="IPR029051">
    <property type="entry name" value="DUF4352"/>
</dbReference>
<evidence type="ECO:0000313" key="4">
    <source>
        <dbReference type="EMBL" id="MDQ2588527.1"/>
    </source>
</evidence>
<evidence type="ECO:0000259" key="3">
    <source>
        <dbReference type="Pfam" id="PF11611"/>
    </source>
</evidence>
<keyword evidence="1" id="KW-0732">Signal</keyword>
<name>A0ABU0XA94_9PSEU</name>
<evidence type="ECO:0000256" key="2">
    <source>
        <dbReference type="SAM" id="Phobius"/>
    </source>
</evidence>
<protein>
    <submittedName>
        <fullName evidence="4">DUF4352 domain-containing protein</fullName>
    </submittedName>
</protein>
<keyword evidence="2" id="KW-1133">Transmembrane helix</keyword>
<organism evidence="4 5">
    <name type="scientific">Saccharothrix yanglingensis</name>
    <dbReference type="NCBI Taxonomy" id="659496"/>
    <lineage>
        <taxon>Bacteria</taxon>
        <taxon>Bacillati</taxon>
        <taxon>Actinomycetota</taxon>
        <taxon>Actinomycetes</taxon>
        <taxon>Pseudonocardiales</taxon>
        <taxon>Pseudonocardiaceae</taxon>
        <taxon>Saccharothrix</taxon>
    </lineage>
</organism>
<accession>A0ABU0XA94</accession>
<reference evidence="4 5" key="1">
    <citation type="submission" date="2017-06" db="EMBL/GenBank/DDBJ databases">
        <title>Cultured bacterium strain Saccharothrix yanglingensis Hhs.015.</title>
        <authorList>
            <person name="Xia Y."/>
        </authorList>
    </citation>
    <scope>NUCLEOTIDE SEQUENCE [LARGE SCALE GENOMIC DNA]</scope>
    <source>
        <strain evidence="4 5">Hhs.015</strain>
    </source>
</reference>
<feature type="transmembrane region" description="Helical" evidence="2">
    <location>
        <begin position="28"/>
        <end position="46"/>
    </location>
</feature>
<gene>
    <name evidence="4" type="ORF">CKY47_32145</name>
</gene>
<dbReference type="EMBL" id="NSDM01000019">
    <property type="protein sequence ID" value="MDQ2588527.1"/>
    <property type="molecule type" value="Genomic_DNA"/>
</dbReference>
<feature type="domain" description="DUF4352" evidence="3">
    <location>
        <begin position="76"/>
        <end position="197"/>
    </location>
</feature>
<evidence type="ECO:0000313" key="5">
    <source>
        <dbReference type="Proteomes" id="UP001225605"/>
    </source>
</evidence>
<evidence type="ECO:0000256" key="1">
    <source>
        <dbReference type="ARBA" id="ARBA00022729"/>
    </source>
</evidence>
<sequence length="204" mass="21253">MGIMTTPRYEPRDPTAPAVRKKKGKFKVFLVFLAAVIGVVIVVNVASGGGTRTSTGGAESTEGPAVAPVEGAVAPGIGTPVRDGAFESTVLGVERKSRIGDEILAKDARGEFLLITATVKNIGDRPRSFAGENQDLFDVSGREYSADSTAALYLGDAKSLYEEINPGNQVTGVVVFDVPIGSEVARVELHDSAFSDGVSVALGR</sequence>
<keyword evidence="5" id="KW-1185">Reference proteome</keyword>
<dbReference type="Gene3D" id="2.60.40.1240">
    <property type="match status" value="1"/>
</dbReference>
<proteinExistence type="predicted"/>
<dbReference type="InterPro" id="IPR029050">
    <property type="entry name" value="Immunoprotect_excell_Ig-like"/>
</dbReference>
<keyword evidence="2" id="KW-0812">Transmembrane</keyword>
<dbReference type="Pfam" id="PF11611">
    <property type="entry name" value="DUF4352"/>
    <property type="match status" value="1"/>
</dbReference>
<dbReference type="Proteomes" id="UP001225605">
    <property type="component" value="Unassembled WGS sequence"/>
</dbReference>
<comment type="caution">
    <text evidence="4">The sequence shown here is derived from an EMBL/GenBank/DDBJ whole genome shotgun (WGS) entry which is preliminary data.</text>
</comment>